<dbReference type="SMART" id="SM00382">
    <property type="entry name" value="AAA"/>
    <property type="match status" value="1"/>
</dbReference>
<dbReference type="GO" id="GO:0005886">
    <property type="term" value="C:plasma membrane"/>
    <property type="evidence" value="ECO:0007669"/>
    <property type="project" value="UniProtKB-SubCell"/>
</dbReference>
<organism evidence="10 11">
    <name type="scientific">Brevibacillus agri</name>
    <dbReference type="NCBI Taxonomy" id="51101"/>
    <lineage>
        <taxon>Bacteria</taxon>
        <taxon>Bacillati</taxon>
        <taxon>Bacillota</taxon>
        <taxon>Bacilli</taxon>
        <taxon>Bacillales</taxon>
        <taxon>Paenibacillaceae</taxon>
        <taxon>Brevibacillus</taxon>
    </lineage>
</organism>
<dbReference type="SUPFAM" id="SSF52540">
    <property type="entry name" value="P-loop containing nucleoside triphosphate hydrolases"/>
    <property type="match status" value="1"/>
</dbReference>
<dbReference type="CDD" id="cd03257">
    <property type="entry name" value="ABC_NikE_OppD_transporters"/>
    <property type="match status" value="1"/>
</dbReference>
<keyword evidence="6 10" id="KW-0067">ATP-binding</keyword>
<dbReference type="PANTHER" id="PTHR43297:SF2">
    <property type="entry name" value="DIPEPTIDE TRANSPORT ATP-BINDING PROTEIN DPPD"/>
    <property type="match status" value="1"/>
</dbReference>
<proteinExistence type="inferred from homology"/>
<reference evidence="9 12" key="2">
    <citation type="submission" date="2019-06" db="EMBL/GenBank/DDBJ databases">
        <title>Whole genome shotgun sequence of Brevibacillus agri NBRC 15538.</title>
        <authorList>
            <person name="Hosoyama A."/>
            <person name="Uohara A."/>
            <person name="Ohji S."/>
            <person name="Ichikawa N."/>
        </authorList>
    </citation>
    <scope>NUCLEOTIDE SEQUENCE [LARGE SCALE GENOMIC DNA]</scope>
    <source>
        <strain evidence="9 12">NBRC 15538</strain>
    </source>
</reference>
<dbReference type="AlphaFoldDB" id="A0A3M8AI31"/>
<comment type="subcellular location">
    <subcellularLocation>
        <location evidence="1">Cell membrane</location>
        <topology evidence="1">Peripheral membrane protein</topology>
    </subcellularLocation>
</comment>
<dbReference type="PROSITE" id="PS50893">
    <property type="entry name" value="ABC_TRANSPORTER_2"/>
    <property type="match status" value="1"/>
</dbReference>
<evidence type="ECO:0000313" key="9">
    <source>
        <dbReference type="EMBL" id="GED28142.1"/>
    </source>
</evidence>
<sequence>MNVLEVANLQIWDNRTNKQLVAGSSFQLKAGSCLAIVGESGSGKSLTCGAIMRLNGSGLRQSGEIRFQGEDLLALSEKDMRQKRGKQICLIVQNGMRAFDSSCVVGVHLRETLAAHYGWSRDEITARMKTAMESVMLKHPLEIMNKYPHQLSGGMLQRIMIALAIVLAPDLIIADEPTTALDAVSAYEVVEQFIALRQTMGCSLLFVSHDLGAVKKIADEVLVMKAGEVVESGTTQQIFAKAQHEYTRYLVSNKLALSQHFSRVMGGVAVAEG</sequence>
<evidence type="ECO:0000313" key="10">
    <source>
        <dbReference type="EMBL" id="RNB50267.1"/>
    </source>
</evidence>
<evidence type="ECO:0000256" key="5">
    <source>
        <dbReference type="ARBA" id="ARBA00022741"/>
    </source>
</evidence>
<evidence type="ECO:0000313" key="11">
    <source>
        <dbReference type="Proteomes" id="UP000276178"/>
    </source>
</evidence>
<dbReference type="RefSeq" id="WP_122953347.1">
    <property type="nucleotide sequence ID" value="NZ_BJOD01000060.1"/>
</dbReference>
<dbReference type="GeneID" id="82808894"/>
<dbReference type="Proteomes" id="UP000317180">
    <property type="component" value="Unassembled WGS sequence"/>
</dbReference>
<reference evidence="10 11" key="1">
    <citation type="submission" date="2018-10" db="EMBL/GenBank/DDBJ databases">
        <title>Phylogenomics of Brevibacillus.</title>
        <authorList>
            <person name="Dunlap C."/>
        </authorList>
    </citation>
    <scope>NUCLEOTIDE SEQUENCE [LARGE SCALE GENOMIC DNA]</scope>
    <source>
        <strain evidence="10 11">NRRL NRS 1219</strain>
    </source>
</reference>
<keyword evidence="7" id="KW-0472">Membrane</keyword>
<evidence type="ECO:0000256" key="1">
    <source>
        <dbReference type="ARBA" id="ARBA00004202"/>
    </source>
</evidence>
<dbReference type="InterPro" id="IPR017871">
    <property type="entry name" value="ABC_transporter-like_CS"/>
</dbReference>
<keyword evidence="4" id="KW-1003">Cell membrane</keyword>
<dbReference type="PANTHER" id="PTHR43297">
    <property type="entry name" value="OLIGOPEPTIDE TRANSPORT ATP-BINDING PROTEIN APPD"/>
    <property type="match status" value="1"/>
</dbReference>
<keyword evidence="5" id="KW-0547">Nucleotide-binding</keyword>
<dbReference type="OrthoDB" id="9802264at2"/>
<dbReference type="InterPro" id="IPR003593">
    <property type="entry name" value="AAA+_ATPase"/>
</dbReference>
<evidence type="ECO:0000256" key="4">
    <source>
        <dbReference type="ARBA" id="ARBA00022475"/>
    </source>
</evidence>
<accession>A0A3M8AI31</accession>
<dbReference type="PROSITE" id="PS00211">
    <property type="entry name" value="ABC_TRANSPORTER_1"/>
    <property type="match status" value="1"/>
</dbReference>
<evidence type="ECO:0000256" key="3">
    <source>
        <dbReference type="ARBA" id="ARBA00022448"/>
    </source>
</evidence>
<dbReference type="EMBL" id="BJOD01000060">
    <property type="protein sequence ID" value="GED28142.1"/>
    <property type="molecule type" value="Genomic_DNA"/>
</dbReference>
<protein>
    <submittedName>
        <fullName evidence="10">ABC transporter ATP-binding protein</fullName>
    </submittedName>
</protein>
<dbReference type="Pfam" id="PF00005">
    <property type="entry name" value="ABC_tran"/>
    <property type="match status" value="1"/>
</dbReference>
<comment type="similarity">
    <text evidence="2">Belongs to the ABC transporter superfamily.</text>
</comment>
<keyword evidence="3" id="KW-0813">Transport</keyword>
<dbReference type="Proteomes" id="UP000276178">
    <property type="component" value="Unassembled WGS sequence"/>
</dbReference>
<dbReference type="NCBIfam" id="NF047576">
    <property type="entry name" value="opine_ATP_CntF"/>
    <property type="match status" value="1"/>
</dbReference>
<feature type="domain" description="ABC transporter" evidence="8">
    <location>
        <begin position="4"/>
        <end position="251"/>
    </location>
</feature>
<evidence type="ECO:0000259" key="8">
    <source>
        <dbReference type="PROSITE" id="PS50893"/>
    </source>
</evidence>
<name>A0A3M8AI31_9BACL</name>
<dbReference type="GO" id="GO:0016887">
    <property type="term" value="F:ATP hydrolysis activity"/>
    <property type="evidence" value="ECO:0007669"/>
    <property type="project" value="InterPro"/>
</dbReference>
<dbReference type="NCBIfam" id="NF047578">
    <property type="entry name" value="opine_ATP_CntD"/>
    <property type="match status" value="1"/>
</dbReference>
<dbReference type="GO" id="GO:0005524">
    <property type="term" value="F:ATP binding"/>
    <property type="evidence" value="ECO:0007669"/>
    <property type="project" value="UniProtKB-KW"/>
</dbReference>
<evidence type="ECO:0000313" key="12">
    <source>
        <dbReference type="Proteomes" id="UP000317180"/>
    </source>
</evidence>
<keyword evidence="12" id="KW-1185">Reference proteome</keyword>
<dbReference type="InterPro" id="IPR027417">
    <property type="entry name" value="P-loop_NTPase"/>
</dbReference>
<dbReference type="EMBL" id="RHHN01000071">
    <property type="protein sequence ID" value="RNB50267.1"/>
    <property type="molecule type" value="Genomic_DNA"/>
</dbReference>
<gene>
    <name evidence="9" type="ORF">BAG01nite_42440</name>
    <name evidence="10" type="ORF">EB820_21760</name>
</gene>
<dbReference type="Gene3D" id="3.40.50.300">
    <property type="entry name" value="P-loop containing nucleotide triphosphate hydrolases"/>
    <property type="match status" value="1"/>
</dbReference>
<dbReference type="InterPro" id="IPR050388">
    <property type="entry name" value="ABC_Ni/Peptide_Import"/>
</dbReference>
<dbReference type="InterPro" id="IPR003439">
    <property type="entry name" value="ABC_transporter-like_ATP-bd"/>
</dbReference>
<evidence type="ECO:0000256" key="2">
    <source>
        <dbReference type="ARBA" id="ARBA00005417"/>
    </source>
</evidence>
<evidence type="ECO:0000256" key="7">
    <source>
        <dbReference type="ARBA" id="ARBA00023136"/>
    </source>
</evidence>
<evidence type="ECO:0000256" key="6">
    <source>
        <dbReference type="ARBA" id="ARBA00022840"/>
    </source>
</evidence>
<comment type="caution">
    <text evidence="10">The sequence shown here is derived from an EMBL/GenBank/DDBJ whole genome shotgun (WGS) entry which is preliminary data.</text>
</comment>